<organism evidence="5 6">
    <name type="scientific">Pseudomonas viciae</name>
    <dbReference type="NCBI Taxonomy" id="2505979"/>
    <lineage>
        <taxon>Bacteria</taxon>
        <taxon>Pseudomonadati</taxon>
        <taxon>Pseudomonadota</taxon>
        <taxon>Gammaproteobacteria</taxon>
        <taxon>Pseudomonadales</taxon>
        <taxon>Pseudomonadaceae</taxon>
        <taxon>Pseudomonas</taxon>
    </lineage>
</organism>
<keyword evidence="3" id="KW-0520">NAD</keyword>
<dbReference type="Gene3D" id="3.40.50.720">
    <property type="entry name" value="NAD(P)-binding Rossmann-like Domain"/>
    <property type="match status" value="2"/>
</dbReference>
<dbReference type="InterPro" id="IPR050857">
    <property type="entry name" value="D-2-hydroxyacid_DH"/>
</dbReference>
<feature type="domain" description="D-isomer specific 2-hydroxyacid dehydrogenase NAD-binding" evidence="4">
    <location>
        <begin position="118"/>
        <end position="300"/>
    </location>
</feature>
<evidence type="ECO:0000256" key="1">
    <source>
        <dbReference type="ARBA" id="ARBA00005854"/>
    </source>
</evidence>
<dbReference type="Proteomes" id="UP000296468">
    <property type="component" value="Chromosome"/>
</dbReference>
<dbReference type="GO" id="GO:0051287">
    <property type="term" value="F:NAD binding"/>
    <property type="evidence" value="ECO:0007669"/>
    <property type="project" value="InterPro"/>
</dbReference>
<dbReference type="SUPFAM" id="SSF52283">
    <property type="entry name" value="Formate/glycerate dehydrogenase catalytic domain-like"/>
    <property type="match status" value="1"/>
</dbReference>
<protein>
    <recommendedName>
        <fullName evidence="4">D-isomer specific 2-hydroxyacid dehydrogenase NAD-binding domain-containing protein</fullName>
    </recommendedName>
</protein>
<proteinExistence type="inferred from homology"/>
<dbReference type="KEGG" id="pvk:EPZ47_01855"/>
<dbReference type="PANTHER" id="PTHR42789">
    <property type="entry name" value="D-ISOMER SPECIFIC 2-HYDROXYACID DEHYDROGENASE FAMILY PROTEIN (AFU_ORTHOLOGUE AFUA_6G10090)"/>
    <property type="match status" value="1"/>
</dbReference>
<evidence type="ECO:0000313" key="5">
    <source>
        <dbReference type="EMBL" id="QBZ87503.1"/>
    </source>
</evidence>
<keyword evidence="2" id="KW-0560">Oxidoreductase</keyword>
<evidence type="ECO:0000259" key="4">
    <source>
        <dbReference type="Pfam" id="PF02826"/>
    </source>
</evidence>
<dbReference type="PANTHER" id="PTHR42789:SF1">
    <property type="entry name" value="D-ISOMER SPECIFIC 2-HYDROXYACID DEHYDROGENASE FAMILY PROTEIN (AFU_ORTHOLOGUE AFUA_6G10090)"/>
    <property type="match status" value="1"/>
</dbReference>
<evidence type="ECO:0000313" key="6">
    <source>
        <dbReference type="Proteomes" id="UP000296468"/>
    </source>
</evidence>
<name>A0A4P7PAW7_9PSED</name>
<dbReference type="InterPro" id="IPR006140">
    <property type="entry name" value="D-isomer_DH_NAD-bd"/>
</dbReference>
<reference evidence="5 6" key="1">
    <citation type="journal article" date="2019" name="Front. Microbiol.">
        <title>In silico and Genetic Analyses of Cyclic Lipopeptide Synthetic Gene Clusters in Pseudomonas sp. 11K1.</title>
        <authorList>
            <person name="Zhao H."/>
            <person name="Liu Y.P."/>
            <person name="Zhang L.Q."/>
        </authorList>
    </citation>
    <scope>NUCLEOTIDE SEQUENCE [LARGE SCALE GENOMIC DNA]</scope>
    <source>
        <strain evidence="5 6">11K1</strain>
    </source>
</reference>
<accession>A0A4P7PAW7</accession>
<sequence>MQKQMPGGGALMRKVLVTGDFDVGGHLFPDDVEVVHIRCPVDEQQIMDVLPYVHDYILGGPEYLSSHLMEVAVRLENVVVMGTSISSFVDMECATKKGIKLANTPSMNVQAVTEFTLAMITVSLAKVFESVENVKEGAGWIQTPRLSLSKLRVGFVGMGAIASEMAHQLHLRECTTMYYWSRSRRVGLETSLGLRYATLVEMVNTVDILCIHLKGCAETYNLIDEFILAGASTKLKILNMSNPKIICPAALKKYLQNNADAFCFIDGYYNEWVDNKGQHSDPYGLLSLPAKNLVVTSHLAGQEQEVVNSIFMQAKRTLELTIER</sequence>
<evidence type="ECO:0000256" key="3">
    <source>
        <dbReference type="ARBA" id="ARBA00023027"/>
    </source>
</evidence>
<dbReference type="AlphaFoldDB" id="A0A4P7PAW7"/>
<dbReference type="GO" id="GO:0016616">
    <property type="term" value="F:oxidoreductase activity, acting on the CH-OH group of donors, NAD or NADP as acceptor"/>
    <property type="evidence" value="ECO:0007669"/>
    <property type="project" value="InterPro"/>
</dbReference>
<dbReference type="Pfam" id="PF02826">
    <property type="entry name" value="2-Hacid_dh_C"/>
    <property type="match status" value="1"/>
</dbReference>
<gene>
    <name evidence="5" type="ORF">EPZ47_01855</name>
</gene>
<evidence type="ECO:0000256" key="2">
    <source>
        <dbReference type="ARBA" id="ARBA00023002"/>
    </source>
</evidence>
<dbReference type="SUPFAM" id="SSF51735">
    <property type="entry name" value="NAD(P)-binding Rossmann-fold domains"/>
    <property type="match status" value="1"/>
</dbReference>
<comment type="similarity">
    <text evidence="1">Belongs to the D-isomer specific 2-hydroxyacid dehydrogenase family.</text>
</comment>
<dbReference type="InterPro" id="IPR036291">
    <property type="entry name" value="NAD(P)-bd_dom_sf"/>
</dbReference>
<dbReference type="EMBL" id="CP035088">
    <property type="protein sequence ID" value="QBZ87503.1"/>
    <property type="molecule type" value="Genomic_DNA"/>
</dbReference>